<dbReference type="EC" id="2.1.1.199" evidence="6"/>
<dbReference type="SUPFAM" id="SSF53335">
    <property type="entry name" value="S-adenosyl-L-methionine-dependent methyltransferases"/>
    <property type="match status" value="1"/>
</dbReference>
<reference evidence="7 8" key="1">
    <citation type="journal article" date="2016" name="Nat. Commun.">
        <title>Thousands of microbial genomes shed light on interconnected biogeochemical processes in an aquifer system.</title>
        <authorList>
            <person name="Anantharaman K."/>
            <person name="Brown C.T."/>
            <person name="Hug L.A."/>
            <person name="Sharon I."/>
            <person name="Castelle C.J."/>
            <person name="Probst A.J."/>
            <person name="Thomas B.C."/>
            <person name="Singh A."/>
            <person name="Wilkins M.J."/>
            <person name="Karaoz U."/>
            <person name="Brodie E.L."/>
            <person name="Williams K.H."/>
            <person name="Hubbard S.S."/>
            <person name="Banfield J.F."/>
        </authorList>
    </citation>
    <scope>NUCLEOTIDE SEQUENCE [LARGE SCALE GENOMIC DNA]</scope>
</reference>
<dbReference type="GO" id="GO:0071424">
    <property type="term" value="F:rRNA (cytosine-N4-)-methyltransferase activity"/>
    <property type="evidence" value="ECO:0007669"/>
    <property type="project" value="UniProtKB-UniRule"/>
</dbReference>
<feature type="binding site" evidence="6">
    <location>
        <position position="47"/>
    </location>
    <ligand>
        <name>S-adenosyl-L-methionine</name>
        <dbReference type="ChEBI" id="CHEBI:59789"/>
    </ligand>
</feature>
<dbReference type="GO" id="GO:0070475">
    <property type="term" value="P:rRNA base methylation"/>
    <property type="evidence" value="ECO:0007669"/>
    <property type="project" value="UniProtKB-UniRule"/>
</dbReference>
<dbReference type="AlphaFoldDB" id="A0A1F7HCV5"/>
<dbReference type="HAMAP" id="MF_01007">
    <property type="entry name" value="16SrRNA_methyltr_H"/>
    <property type="match status" value="1"/>
</dbReference>
<dbReference type="EMBL" id="MFZS01000022">
    <property type="protein sequence ID" value="OGK28893.1"/>
    <property type="molecule type" value="Genomic_DNA"/>
</dbReference>
<evidence type="ECO:0000256" key="6">
    <source>
        <dbReference type="HAMAP-Rule" id="MF_01007"/>
    </source>
</evidence>
<dbReference type="NCBIfam" id="TIGR00006">
    <property type="entry name" value="16S rRNA (cytosine(1402)-N(4))-methyltransferase RsmH"/>
    <property type="match status" value="1"/>
</dbReference>
<organism evidence="7 8">
    <name type="scientific">Candidatus Roizmanbacteria bacterium RIFCSPHIGHO2_02_FULL_40_9</name>
    <dbReference type="NCBI Taxonomy" id="1802042"/>
    <lineage>
        <taxon>Bacteria</taxon>
        <taxon>Candidatus Roizmaniibacteriota</taxon>
    </lineage>
</organism>
<dbReference type="SUPFAM" id="SSF81799">
    <property type="entry name" value="Putative methyltransferase TM0872, insert domain"/>
    <property type="match status" value="1"/>
</dbReference>
<keyword evidence="2 6" id="KW-0698">rRNA processing</keyword>
<name>A0A1F7HCV5_9BACT</name>
<comment type="similarity">
    <text evidence="1 6">Belongs to the methyltransferase superfamily. RsmH family.</text>
</comment>
<evidence type="ECO:0000256" key="5">
    <source>
        <dbReference type="ARBA" id="ARBA00022691"/>
    </source>
</evidence>
<comment type="function">
    <text evidence="6">Specifically methylates the N4 position of cytidine in position 1402 (C1402) of 16S rRNA.</text>
</comment>
<sequence length="274" mass="31239">MHTSVLLQQAVDALDVRLGRKYIDSTYGEGGHSEEILKRGGQVLAFDWDEKNVTEKNLLLKKSSIQLIMANYADIEKKAHEYNFYPVDGILFDLGLSMNQIAMSGRGFSYERPDEPLDMRINSELNSTAADIINSYTEESLYETFSKNAEEVGSRTIAHAIVSARRLKKILTVSDLLKVIEHVSKNKQTRARIFQALRIEVNHEFENIKRAIEGSKNILANDGKIVTISFHQSEDRLIKQIARKLNLHILKPVKAKHGKKFERSATLRVFRKNI</sequence>
<comment type="subcellular location">
    <subcellularLocation>
        <location evidence="6">Cytoplasm</location>
    </subcellularLocation>
</comment>
<keyword evidence="6" id="KW-0963">Cytoplasm</keyword>
<comment type="catalytic activity">
    <reaction evidence="6">
        <text>cytidine(1402) in 16S rRNA + S-adenosyl-L-methionine = N(4)-methylcytidine(1402) in 16S rRNA + S-adenosyl-L-homocysteine + H(+)</text>
        <dbReference type="Rhea" id="RHEA:42928"/>
        <dbReference type="Rhea" id="RHEA-COMP:10286"/>
        <dbReference type="Rhea" id="RHEA-COMP:10287"/>
        <dbReference type="ChEBI" id="CHEBI:15378"/>
        <dbReference type="ChEBI" id="CHEBI:57856"/>
        <dbReference type="ChEBI" id="CHEBI:59789"/>
        <dbReference type="ChEBI" id="CHEBI:74506"/>
        <dbReference type="ChEBI" id="CHEBI:82748"/>
        <dbReference type="EC" id="2.1.1.199"/>
    </reaction>
</comment>
<dbReference type="InterPro" id="IPR023397">
    <property type="entry name" value="SAM-dep_MeTrfase_MraW_recog"/>
</dbReference>
<dbReference type="PIRSF" id="PIRSF004486">
    <property type="entry name" value="MraW"/>
    <property type="match status" value="1"/>
</dbReference>
<dbReference type="PANTHER" id="PTHR11265">
    <property type="entry name" value="S-ADENOSYL-METHYLTRANSFERASE MRAW"/>
    <property type="match status" value="1"/>
</dbReference>
<proteinExistence type="inferred from homology"/>
<dbReference type="InterPro" id="IPR002903">
    <property type="entry name" value="RsmH"/>
</dbReference>
<evidence type="ECO:0000313" key="7">
    <source>
        <dbReference type="EMBL" id="OGK28893.1"/>
    </source>
</evidence>
<keyword evidence="4 6" id="KW-0808">Transferase</keyword>
<evidence type="ECO:0000256" key="3">
    <source>
        <dbReference type="ARBA" id="ARBA00022603"/>
    </source>
</evidence>
<dbReference type="Proteomes" id="UP000177027">
    <property type="component" value="Unassembled WGS sequence"/>
</dbReference>
<dbReference type="InterPro" id="IPR029063">
    <property type="entry name" value="SAM-dependent_MTases_sf"/>
</dbReference>
<feature type="binding site" evidence="6">
    <location>
        <position position="93"/>
    </location>
    <ligand>
        <name>S-adenosyl-L-methionine</name>
        <dbReference type="ChEBI" id="CHEBI:59789"/>
    </ligand>
</feature>
<keyword evidence="3 6" id="KW-0489">Methyltransferase</keyword>
<evidence type="ECO:0000313" key="8">
    <source>
        <dbReference type="Proteomes" id="UP000177027"/>
    </source>
</evidence>
<feature type="binding site" evidence="6">
    <location>
        <begin position="30"/>
        <end position="32"/>
    </location>
    <ligand>
        <name>S-adenosyl-L-methionine</name>
        <dbReference type="ChEBI" id="CHEBI:59789"/>
    </ligand>
</feature>
<feature type="binding site" evidence="6">
    <location>
        <position position="100"/>
    </location>
    <ligand>
        <name>S-adenosyl-L-methionine</name>
        <dbReference type="ChEBI" id="CHEBI:59789"/>
    </ligand>
</feature>
<feature type="binding site" evidence="6">
    <location>
        <position position="72"/>
    </location>
    <ligand>
        <name>S-adenosyl-L-methionine</name>
        <dbReference type="ChEBI" id="CHEBI:59789"/>
    </ligand>
</feature>
<protein>
    <recommendedName>
        <fullName evidence="6">Ribosomal RNA small subunit methyltransferase H</fullName>
        <ecNumber evidence="6">2.1.1.199</ecNumber>
    </recommendedName>
    <alternativeName>
        <fullName evidence="6">16S rRNA m(4)C1402 methyltransferase</fullName>
    </alternativeName>
    <alternativeName>
        <fullName evidence="6">rRNA (cytosine-N(4)-)-methyltransferase RsmH</fullName>
    </alternativeName>
</protein>
<evidence type="ECO:0000256" key="4">
    <source>
        <dbReference type="ARBA" id="ARBA00022679"/>
    </source>
</evidence>
<accession>A0A1F7HCV5</accession>
<dbReference type="Gene3D" id="3.40.50.150">
    <property type="entry name" value="Vaccinia Virus protein VP39"/>
    <property type="match status" value="1"/>
</dbReference>
<dbReference type="PANTHER" id="PTHR11265:SF0">
    <property type="entry name" value="12S RRNA N4-METHYLCYTIDINE METHYLTRANSFERASE"/>
    <property type="match status" value="1"/>
</dbReference>
<dbReference type="GO" id="GO:0005737">
    <property type="term" value="C:cytoplasm"/>
    <property type="evidence" value="ECO:0007669"/>
    <property type="project" value="UniProtKB-SubCell"/>
</dbReference>
<evidence type="ECO:0000256" key="2">
    <source>
        <dbReference type="ARBA" id="ARBA00022552"/>
    </source>
</evidence>
<keyword evidence="5 6" id="KW-0949">S-adenosyl-L-methionine</keyword>
<dbReference type="Pfam" id="PF01795">
    <property type="entry name" value="Methyltransf_5"/>
    <property type="match status" value="1"/>
</dbReference>
<dbReference type="Gene3D" id="1.10.150.170">
    <property type="entry name" value="Putative methyltransferase TM0872, insert domain"/>
    <property type="match status" value="1"/>
</dbReference>
<evidence type="ECO:0000256" key="1">
    <source>
        <dbReference type="ARBA" id="ARBA00010396"/>
    </source>
</evidence>
<comment type="caution">
    <text evidence="7">The sequence shown here is derived from an EMBL/GenBank/DDBJ whole genome shotgun (WGS) entry which is preliminary data.</text>
</comment>
<gene>
    <name evidence="6" type="primary">rsmH</name>
    <name evidence="7" type="ORF">A3D06_02430</name>
</gene>